<sequence>MTRGTMMSFYAKEKDRGERGLEKKENPIQHVMSNEGCLAPVHSEDKSSVNEALDRVMKEGIPFDFDTTISTHDLRLEADGEKDPGLSPLFSRAALLANLRDIMVTGGGGTLHWLAQGTPYCNEYTI</sequence>
<feature type="compositionally biased region" description="Basic and acidic residues" evidence="1">
    <location>
        <begin position="11"/>
        <end position="24"/>
    </location>
</feature>
<dbReference type="AlphaFoldDB" id="A0AAD5WVR5"/>
<feature type="region of interest" description="Disordered" evidence="1">
    <location>
        <begin position="1"/>
        <end position="24"/>
    </location>
</feature>
<organism evidence="2 3">
    <name type="scientific">Zalerion maritima</name>
    <dbReference type="NCBI Taxonomy" id="339359"/>
    <lineage>
        <taxon>Eukaryota</taxon>
        <taxon>Fungi</taxon>
        <taxon>Dikarya</taxon>
        <taxon>Ascomycota</taxon>
        <taxon>Pezizomycotina</taxon>
        <taxon>Sordariomycetes</taxon>
        <taxon>Lulworthiomycetidae</taxon>
        <taxon>Lulworthiales</taxon>
        <taxon>Lulworthiaceae</taxon>
        <taxon>Zalerion</taxon>
    </lineage>
</organism>
<gene>
    <name evidence="2" type="ORF">MKZ38_009415</name>
</gene>
<evidence type="ECO:0000313" key="3">
    <source>
        <dbReference type="Proteomes" id="UP001201980"/>
    </source>
</evidence>
<keyword evidence="3" id="KW-1185">Reference proteome</keyword>
<evidence type="ECO:0000313" key="2">
    <source>
        <dbReference type="EMBL" id="KAJ2903763.1"/>
    </source>
</evidence>
<proteinExistence type="predicted"/>
<dbReference type="Proteomes" id="UP001201980">
    <property type="component" value="Unassembled WGS sequence"/>
</dbReference>
<protein>
    <submittedName>
        <fullName evidence="2">Uncharacterized protein</fullName>
    </submittedName>
</protein>
<dbReference type="EMBL" id="JAKWBI020000072">
    <property type="protein sequence ID" value="KAJ2903763.1"/>
    <property type="molecule type" value="Genomic_DNA"/>
</dbReference>
<evidence type="ECO:0000256" key="1">
    <source>
        <dbReference type="SAM" id="MobiDB-lite"/>
    </source>
</evidence>
<accession>A0AAD5WVR5</accession>
<comment type="caution">
    <text evidence="2">The sequence shown here is derived from an EMBL/GenBank/DDBJ whole genome shotgun (WGS) entry which is preliminary data.</text>
</comment>
<reference evidence="2" key="1">
    <citation type="submission" date="2022-07" db="EMBL/GenBank/DDBJ databases">
        <title>Draft genome sequence of Zalerion maritima ATCC 34329, a (micro)plastics degrading marine fungus.</title>
        <authorList>
            <person name="Paco A."/>
            <person name="Goncalves M.F.M."/>
            <person name="Rocha-Santos T.A.P."/>
            <person name="Alves A."/>
        </authorList>
    </citation>
    <scope>NUCLEOTIDE SEQUENCE</scope>
    <source>
        <strain evidence="2">ATCC 34329</strain>
    </source>
</reference>
<name>A0AAD5WVR5_9PEZI</name>